<evidence type="ECO:0000313" key="2">
    <source>
        <dbReference type="Proteomes" id="UP000067476"/>
    </source>
</evidence>
<accession>A0A0K1W2Y7</accession>
<dbReference type="Proteomes" id="UP000067476">
    <property type="component" value="Chromosome"/>
</dbReference>
<dbReference type="EMBL" id="CP012357">
    <property type="protein sequence ID" value="AKX34541.1"/>
    <property type="molecule type" value="Genomic_DNA"/>
</dbReference>
<dbReference type="RefSeq" id="WP_075058628.1">
    <property type="nucleotide sequence ID" value="NZ_CP012357.1"/>
</dbReference>
<name>A0A0K1W2Y7_9MOLU</name>
<gene>
    <name evidence="1" type="ORF">SLITO_v1c09300</name>
</gene>
<dbReference type="OrthoDB" id="388168at2"/>
<proteinExistence type="predicted"/>
<reference evidence="1 2" key="1">
    <citation type="journal article" date="2015" name="Genome Announc.">
        <title>Complete Genome Sequence of Spiroplasma litorale TN-1T (DSM 21781), a Bacterium Isolated from a Green-Eyed Horsefly (Tabanus nigrovittatus).</title>
        <authorList>
            <person name="Lo W.S."/>
            <person name="Lai Y.C."/>
            <person name="Lien Y.W."/>
            <person name="Wang T.H."/>
            <person name="Kuo C.H."/>
        </authorList>
    </citation>
    <scope>NUCLEOTIDE SEQUENCE [LARGE SCALE GENOMIC DNA]</scope>
    <source>
        <strain evidence="1 2">TN-1</strain>
    </source>
</reference>
<dbReference type="STRING" id="216942.SLITO_v1c09300"/>
<keyword evidence="2" id="KW-1185">Reference proteome</keyword>
<organism evidence="1 2">
    <name type="scientific">Spiroplasma litorale</name>
    <dbReference type="NCBI Taxonomy" id="216942"/>
    <lineage>
        <taxon>Bacteria</taxon>
        <taxon>Bacillati</taxon>
        <taxon>Mycoplasmatota</taxon>
        <taxon>Mollicutes</taxon>
        <taxon>Entomoplasmatales</taxon>
        <taxon>Spiroplasmataceae</taxon>
        <taxon>Spiroplasma</taxon>
    </lineage>
</organism>
<dbReference type="PATRIC" id="fig|216942.3.peg.946"/>
<protein>
    <submittedName>
        <fullName evidence="1">Uncharacterized protein</fullName>
    </submittedName>
</protein>
<evidence type="ECO:0000313" key="1">
    <source>
        <dbReference type="EMBL" id="AKX34541.1"/>
    </source>
</evidence>
<sequence>MEFEIGLGKNALMGSHNFIGIDWIGYTWNNKDGDRWHNNDYKSGTSNSGIESTIHYFTIGNSGDKNIIERIYSNTNWMKCYGSLEYQWENDFKLVIKCKVEVRVYASGLNAYWAKASSQLEIKNIIFA</sequence>
<dbReference type="AlphaFoldDB" id="A0A0K1W2Y7"/>
<dbReference type="KEGG" id="sll:SLITO_v1c09300"/>